<dbReference type="SUPFAM" id="SSF48498">
    <property type="entry name" value="Tetracyclin repressor-like, C-terminal domain"/>
    <property type="match status" value="1"/>
</dbReference>
<organism evidence="7 8">
    <name type="scientific">Nocardioides turkmenicus</name>
    <dbReference type="NCBI Taxonomy" id="2711220"/>
    <lineage>
        <taxon>Bacteria</taxon>
        <taxon>Bacillati</taxon>
        <taxon>Actinomycetota</taxon>
        <taxon>Actinomycetes</taxon>
        <taxon>Propionibacteriales</taxon>
        <taxon>Nocardioidaceae</taxon>
        <taxon>Nocardioides</taxon>
    </lineage>
</organism>
<dbReference type="AlphaFoldDB" id="A0A6M1QXT7"/>
<keyword evidence="2" id="KW-0805">Transcription regulation</keyword>
<evidence type="ECO:0000313" key="8">
    <source>
        <dbReference type="Proteomes" id="UP000483261"/>
    </source>
</evidence>
<evidence type="ECO:0000259" key="6">
    <source>
        <dbReference type="PROSITE" id="PS50977"/>
    </source>
</evidence>
<evidence type="ECO:0000256" key="4">
    <source>
        <dbReference type="ARBA" id="ARBA00023163"/>
    </source>
</evidence>
<dbReference type="Gene3D" id="1.10.357.10">
    <property type="entry name" value="Tetracycline Repressor, domain 2"/>
    <property type="match status" value="1"/>
</dbReference>
<feature type="DNA-binding region" description="H-T-H motif" evidence="5">
    <location>
        <begin position="33"/>
        <end position="52"/>
    </location>
</feature>
<dbReference type="InterPro" id="IPR009057">
    <property type="entry name" value="Homeodomain-like_sf"/>
</dbReference>
<dbReference type="PANTHER" id="PTHR30055:SF229">
    <property type="entry name" value="HTH-TYPE TRANSCRIPTIONAL REPRESSOR RV1474C"/>
    <property type="match status" value="1"/>
</dbReference>
<sequence length="204" mass="22346">MPKISEEHRAEKRQQIIAATLRCVARDGFHKTTMAAVINESGLSAGSVYTYFRGKNDIIRAIAESGLTTIAEAITRFTPSHGSEVAAPPPEVAIEAATQHLLDLSEELDVDLPKIALQTWAEAARDPEVRDLMAPEARRIRDAWRTYAEAAIDAGRFRKDADPERIAMVLTGLLPGFILQRLMLGDVTPKIYAAGLTDLLAQPD</sequence>
<keyword evidence="3 5" id="KW-0238">DNA-binding</keyword>
<keyword evidence="1" id="KW-0678">Repressor</keyword>
<accession>A0A6M1QXT7</accession>
<evidence type="ECO:0000256" key="2">
    <source>
        <dbReference type="ARBA" id="ARBA00023015"/>
    </source>
</evidence>
<dbReference type="InterPro" id="IPR036271">
    <property type="entry name" value="Tet_transcr_reg_TetR-rel_C_sf"/>
</dbReference>
<dbReference type="InterPro" id="IPR023772">
    <property type="entry name" value="DNA-bd_HTH_TetR-type_CS"/>
</dbReference>
<dbReference type="PANTHER" id="PTHR30055">
    <property type="entry name" value="HTH-TYPE TRANSCRIPTIONAL REGULATOR RUTR"/>
    <property type="match status" value="1"/>
</dbReference>
<dbReference type="PROSITE" id="PS01081">
    <property type="entry name" value="HTH_TETR_1"/>
    <property type="match status" value="1"/>
</dbReference>
<comment type="caution">
    <text evidence="7">The sequence shown here is derived from an EMBL/GenBank/DDBJ whole genome shotgun (WGS) entry which is preliminary data.</text>
</comment>
<protein>
    <submittedName>
        <fullName evidence="7">TetR/AcrR family transcriptional regulator</fullName>
    </submittedName>
</protein>
<reference evidence="7 8" key="1">
    <citation type="submission" date="2020-02" db="EMBL/GenBank/DDBJ databases">
        <title>Whole-genome analyses of novel actinobacteria.</title>
        <authorList>
            <person name="Sahin N."/>
        </authorList>
    </citation>
    <scope>NUCLEOTIDE SEQUENCE [LARGE SCALE GENOMIC DNA]</scope>
    <source>
        <strain evidence="7 8">KC13</strain>
    </source>
</reference>
<evidence type="ECO:0000256" key="5">
    <source>
        <dbReference type="PROSITE-ProRule" id="PRU00335"/>
    </source>
</evidence>
<dbReference type="GO" id="GO:0003700">
    <property type="term" value="F:DNA-binding transcription factor activity"/>
    <property type="evidence" value="ECO:0007669"/>
    <property type="project" value="TreeGrafter"/>
</dbReference>
<proteinExistence type="predicted"/>
<gene>
    <name evidence="7" type="ORF">G5C66_00555</name>
</gene>
<dbReference type="InterPro" id="IPR039538">
    <property type="entry name" value="BetI_C"/>
</dbReference>
<dbReference type="InterPro" id="IPR001647">
    <property type="entry name" value="HTH_TetR"/>
</dbReference>
<dbReference type="Pfam" id="PF13977">
    <property type="entry name" value="TetR_C_6"/>
    <property type="match status" value="1"/>
</dbReference>
<evidence type="ECO:0000256" key="1">
    <source>
        <dbReference type="ARBA" id="ARBA00022491"/>
    </source>
</evidence>
<dbReference type="Pfam" id="PF00440">
    <property type="entry name" value="TetR_N"/>
    <property type="match status" value="1"/>
</dbReference>
<dbReference type="InterPro" id="IPR050109">
    <property type="entry name" value="HTH-type_TetR-like_transc_reg"/>
</dbReference>
<dbReference type="PRINTS" id="PR00455">
    <property type="entry name" value="HTHTETR"/>
</dbReference>
<evidence type="ECO:0000256" key="3">
    <source>
        <dbReference type="ARBA" id="ARBA00023125"/>
    </source>
</evidence>
<dbReference type="Proteomes" id="UP000483261">
    <property type="component" value="Unassembled WGS sequence"/>
</dbReference>
<dbReference type="EMBL" id="JAALAA010000001">
    <property type="protein sequence ID" value="NGN91231.1"/>
    <property type="molecule type" value="Genomic_DNA"/>
</dbReference>
<keyword evidence="8" id="KW-1185">Reference proteome</keyword>
<name>A0A6M1QXT7_9ACTN</name>
<feature type="domain" description="HTH tetR-type" evidence="6">
    <location>
        <begin position="10"/>
        <end position="70"/>
    </location>
</feature>
<dbReference type="GO" id="GO:0000976">
    <property type="term" value="F:transcription cis-regulatory region binding"/>
    <property type="evidence" value="ECO:0007669"/>
    <property type="project" value="TreeGrafter"/>
</dbReference>
<keyword evidence="4" id="KW-0804">Transcription</keyword>
<evidence type="ECO:0000313" key="7">
    <source>
        <dbReference type="EMBL" id="NGN91231.1"/>
    </source>
</evidence>
<dbReference type="PROSITE" id="PS50977">
    <property type="entry name" value="HTH_TETR_2"/>
    <property type="match status" value="1"/>
</dbReference>
<dbReference type="RefSeq" id="WP_165108674.1">
    <property type="nucleotide sequence ID" value="NZ_JAALAA010000001.1"/>
</dbReference>
<dbReference type="SUPFAM" id="SSF46689">
    <property type="entry name" value="Homeodomain-like"/>
    <property type="match status" value="1"/>
</dbReference>